<sequence>MYSRKVIEEFTNPKNVGVIEDADGVGETGSTVDGDIITIYIKVNDDVLEDVKFKTFGCVVAISTSTMVTQLAKGKTIDEALKLTNKDVIDALGGLPEDKTRCSGFALVALHKAIEDYRGKTAD</sequence>
<proteinExistence type="predicted"/>
<evidence type="ECO:0000313" key="3">
    <source>
        <dbReference type="Proteomes" id="UP000509594"/>
    </source>
</evidence>
<feature type="domain" description="NIF system FeS cluster assembly NifU N-terminal" evidence="1">
    <location>
        <begin position="1"/>
        <end position="121"/>
    </location>
</feature>
<accession>A0A7D5I5F8</accession>
<gene>
    <name evidence="2" type="ORF">HWN40_11835</name>
</gene>
<dbReference type="CDD" id="cd06664">
    <property type="entry name" value="IscU_like"/>
    <property type="match status" value="1"/>
</dbReference>
<dbReference type="Gene3D" id="3.90.1010.10">
    <property type="match status" value="1"/>
</dbReference>
<dbReference type="GO" id="GO:0016226">
    <property type="term" value="P:iron-sulfur cluster assembly"/>
    <property type="evidence" value="ECO:0007669"/>
    <property type="project" value="InterPro"/>
</dbReference>
<dbReference type="Proteomes" id="UP000509594">
    <property type="component" value="Chromosome"/>
</dbReference>
<dbReference type="EMBL" id="CP058215">
    <property type="protein sequence ID" value="QLC50868.1"/>
    <property type="molecule type" value="Genomic_DNA"/>
</dbReference>
<dbReference type="Pfam" id="PF01592">
    <property type="entry name" value="NifU_N"/>
    <property type="match status" value="1"/>
</dbReference>
<dbReference type="RefSeq" id="WP_176965923.1">
    <property type="nucleotide sequence ID" value="NZ_CP058215.1"/>
</dbReference>
<dbReference type="GeneID" id="55822376"/>
<evidence type="ECO:0000259" key="1">
    <source>
        <dbReference type="Pfam" id="PF01592"/>
    </source>
</evidence>
<dbReference type="AlphaFoldDB" id="A0A7D5I5F8"/>
<name>A0A7D5I5F8_9EURY</name>
<dbReference type="SUPFAM" id="SSF82649">
    <property type="entry name" value="SufE/NifU"/>
    <property type="match status" value="1"/>
</dbReference>
<organism evidence="2 3">
    <name type="scientific">Methanolobus zinderi</name>
    <dbReference type="NCBI Taxonomy" id="536044"/>
    <lineage>
        <taxon>Archaea</taxon>
        <taxon>Methanobacteriati</taxon>
        <taxon>Methanobacteriota</taxon>
        <taxon>Stenosarchaea group</taxon>
        <taxon>Methanomicrobia</taxon>
        <taxon>Methanosarcinales</taxon>
        <taxon>Methanosarcinaceae</taxon>
        <taxon>Methanolobus</taxon>
    </lineage>
</organism>
<protein>
    <submittedName>
        <fullName evidence="2">Iron-sulfur cluster assembly scaffold protein</fullName>
    </submittedName>
</protein>
<dbReference type="PANTHER" id="PTHR10093">
    <property type="entry name" value="IRON-SULFUR CLUSTER ASSEMBLY ENZYME NIFU HOMOLOG"/>
    <property type="match status" value="1"/>
</dbReference>
<dbReference type="InterPro" id="IPR002871">
    <property type="entry name" value="NIF_FeS_clus_asmbl_NifU_N"/>
</dbReference>
<keyword evidence="3" id="KW-1185">Reference proteome</keyword>
<dbReference type="OrthoDB" id="319865at2157"/>
<reference evidence="2 3" key="1">
    <citation type="submission" date="2020-06" db="EMBL/GenBank/DDBJ databases">
        <title>Methanolobus halotolerans sp. nov., isolated from a saline lake Tus in Siberia.</title>
        <authorList>
            <person name="Shen Y."/>
            <person name="Chen S.-C."/>
            <person name="Lai M.-C."/>
            <person name="Huang H.-H."/>
            <person name="Chiu H.-H."/>
            <person name="Tang S.-L."/>
            <person name="Rogozin D.Y."/>
            <person name="Degermendzhy A.G."/>
        </authorList>
    </citation>
    <scope>NUCLEOTIDE SEQUENCE [LARGE SCALE GENOMIC DNA]</scope>
    <source>
        <strain evidence="2 3">DSM 21339</strain>
    </source>
</reference>
<evidence type="ECO:0000313" key="2">
    <source>
        <dbReference type="EMBL" id="QLC50868.1"/>
    </source>
</evidence>
<dbReference type="KEGG" id="mzi:HWN40_11835"/>
<dbReference type="GO" id="GO:0005506">
    <property type="term" value="F:iron ion binding"/>
    <property type="evidence" value="ECO:0007669"/>
    <property type="project" value="InterPro"/>
</dbReference>
<dbReference type="GO" id="GO:0051536">
    <property type="term" value="F:iron-sulfur cluster binding"/>
    <property type="evidence" value="ECO:0007669"/>
    <property type="project" value="InterPro"/>
</dbReference>